<comment type="similarity">
    <text evidence="1">Belongs to the PPR family. P subfamily.</text>
</comment>
<comment type="caution">
    <text evidence="4">The sequence shown here is derived from an EMBL/GenBank/DDBJ whole genome shotgun (WGS) entry which is preliminary data.</text>
</comment>
<evidence type="ECO:0000256" key="2">
    <source>
        <dbReference type="ARBA" id="ARBA00022737"/>
    </source>
</evidence>
<dbReference type="EMBL" id="JAWXYG010000006">
    <property type="protein sequence ID" value="KAK4269640.1"/>
    <property type="molecule type" value="Genomic_DNA"/>
</dbReference>
<dbReference type="PANTHER" id="PTHR47941">
    <property type="entry name" value="PENTATRICOPEPTIDE REPEAT-CONTAINING PROTEIN 3, MITOCHONDRIAL"/>
    <property type="match status" value="1"/>
</dbReference>
<dbReference type="Gene3D" id="1.25.40.10">
    <property type="entry name" value="Tetratricopeptide repeat domain"/>
    <property type="match status" value="2"/>
</dbReference>
<evidence type="ECO:0000256" key="3">
    <source>
        <dbReference type="PROSITE-ProRule" id="PRU00708"/>
    </source>
</evidence>
<organism evidence="4 5">
    <name type="scientific">Acacia crassicarpa</name>
    <name type="common">northern wattle</name>
    <dbReference type="NCBI Taxonomy" id="499986"/>
    <lineage>
        <taxon>Eukaryota</taxon>
        <taxon>Viridiplantae</taxon>
        <taxon>Streptophyta</taxon>
        <taxon>Embryophyta</taxon>
        <taxon>Tracheophyta</taxon>
        <taxon>Spermatophyta</taxon>
        <taxon>Magnoliopsida</taxon>
        <taxon>eudicotyledons</taxon>
        <taxon>Gunneridae</taxon>
        <taxon>Pentapetalae</taxon>
        <taxon>rosids</taxon>
        <taxon>fabids</taxon>
        <taxon>Fabales</taxon>
        <taxon>Fabaceae</taxon>
        <taxon>Caesalpinioideae</taxon>
        <taxon>mimosoid clade</taxon>
        <taxon>Acacieae</taxon>
        <taxon>Acacia</taxon>
    </lineage>
</organism>
<dbReference type="AlphaFoldDB" id="A0AAE1JFY3"/>
<proteinExistence type="inferred from homology"/>
<keyword evidence="5" id="KW-1185">Reference proteome</keyword>
<feature type="repeat" description="PPR" evidence="3">
    <location>
        <begin position="78"/>
        <end position="112"/>
    </location>
</feature>
<dbReference type="Proteomes" id="UP001293593">
    <property type="component" value="Unassembled WGS sequence"/>
</dbReference>
<evidence type="ECO:0000313" key="4">
    <source>
        <dbReference type="EMBL" id="KAK4269640.1"/>
    </source>
</evidence>
<dbReference type="NCBIfam" id="TIGR00756">
    <property type="entry name" value="PPR"/>
    <property type="match status" value="4"/>
</dbReference>
<gene>
    <name evidence="4" type="ORF">QN277_022770</name>
</gene>
<name>A0AAE1JFY3_9FABA</name>
<sequence>MERNGIKADIVVYNALISAFCKVNKFKNVYRVLSEMECKGMTPNSRTYNIIISSLIGNDRRDEAYSAFRMMIDSCEPDANTYTMMIKMFCEGNDLKRAMKIWRYMKLKWFVPSLPTFLVLINGLCEKGNVSKACVLLEDMIKKGIRPLGVTFGKL</sequence>
<evidence type="ECO:0000313" key="5">
    <source>
        <dbReference type="Proteomes" id="UP001293593"/>
    </source>
</evidence>
<dbReference type="PROSITE" id="PS51375">
    <property type="entry name" value="PPR"/>
    <property type="match status" value="3"/>
</dbReference>
<dbReference type="InterPro" id="IPR002885">
    <property type="entry name" value="PPR_rpt"/>
</dbReference>
<feature type="repeat" description="PPR" evidence="3">
    <location>
        <begin position="113"/>
        <end position="147"/>
    </location>
</feature>
<evidence type="ECO:0000256" key="1">
    <source>
        <dbReference type="ARBA" id="ARBA00007626"/>
    </source>
</evidence>
<feature type="repeat" description="PPR" evidence="3">
    <location>
        <begin position="9"/>
        <end position="43"/>
    </location>
</feature>
<dbReference type="InterPro" id="IPR011990">
    <property type="entry name" value="TPR-like_helical_dom_sf"/>
</dbReference>
<protein>
    <recommendedName>
        <fullName evidence="6">Pentatricopeptide repeat-containing protein</fullName>
    </recommendedName>
</protein>
<keyword evidence="2" id="KW-0677">Repeat</keyword>
<dbReference type="Pfam" id="PF13041">
    <property type="entry name" value="PPR_2"/>
    <property type="match status" value="2"/>
</dbReference>
<accession>A0AAE1JFY3</accession>
<evidence type="ECO:0008006" key="6">
    <source>
        <dbReference type="Google" id="ProtNLM"/>
    </source>
</evidence>
<reference evidence="4" key="1">
    <citation type="submission" date="2023-10" db="EMBL/GenBank/DDBJ databases">
        <title>Chromosome-level genome of the transformable northern wattle, Acacia crassicarpa.</title>
        <authorList>
            <person name="Massaro I."/>
            <person name="Sinha N.R."/>
            <person name="Poethig S."/>
            <person name="Leichty A.R."/>
        </authorList>
    </citation>
    <scope>NUCLEOTIDE SEQUENCE</scope>
    <source>
        <strain evidence="4">Acra3RX</strain>
        <tissue evidence="4">Leaf</tissue>
    </source>
</reference>